<feature type="region of interest" description="Disordered" evidence="5">
    <location>
        <begin position="1"/>
        <end position="23"/>
    </location>
</feature>
<feature type="compositionally biased region" description="Basic and acidic residues" evidence="5">
    <location>
        <begin position="14"/>
        <end position="23"/>
    </location>
</feature>
<name>A0AAD8HYD0_9APIA</name>
<comment type="subunit">
    <text evidence="3">Binds to multiple calmodulin (CaM) in the presence of Ca(2+) and CaM-like proteins.</text>
</comment>
<dbReference type="GO" id="GO:0005516">
    <property type="term" value="F:calmodulin binding"/>
    <property type="evidence" value="ECO:0007669"/>
    <property type="project" value="UniProtKB-KW"/>
</dbReference>
<dbReference type="InterPro" id="IPR025064">
    <property type="entry name" value="DUF4005"/>
</dbReference>
<keyword evidence="1" id="KW-0112">Calmodulin-binding</keyword>
<dbReference type="Gene3D" id="1.20.5.190">
    <property type="match status" value="1"/>
</dbReference>
<comment type="function">
    <text evidence="4">May be involved in cooperative interactions with calmodulins or calmodulin-like proteins. Recruits calmodulin proteins to microtubules, thus being a potential scaffold in cellular signaling and trafficking. May associate with nucleic acids and regulate gene expression at the transcriptional or post-transcriptional level.</text>
</comment>
<dbReference type="Pfam" id="PF13178">
    <property type="entry name" value="DUF4005"/>
    <property type="match status" value="1"/>
</dbReference>
<evidence type="ECO:0000259" key="6">
    <source>
        <dbReference type="Pfam" id="PF13178"/>
    </source>
</evidence>
<dbReference type="EMBL" id="JAUIZM010000007">
    <property type="protein sequence ID" value="KAK1374140.1"/>
    <property type="molecule type" value="Genomic_DNA"/>
</dbReference>
<dbReference type="SUPFAM" id="SSF52540">
    <property type="entry name" value="P-loop containing nucleoside triphosphate hydrolases"/>
    <property type="match status" value="1"/>
</dbReference>
<feature type="compositionally biased region" description="Polar residues" evidence="5">
    <location>
        <begin position="286"/>
        <end position="299"/>
    </location>
</feature>
<accession>A0AAD8HYD0</accession>
<comment type="similarity">
    <text evidence="2">Belongs to the IQD family.</text>
</comment>
<gene>
    <name evidence="7" type="ORF">POM88_030333</name>
</gene>
<dbReference type="Pfam" id="PF00612">
    <property type="entry name" value="IQ"/>
    <property type="match status" value="2"/>
</dbReference>
<reference evidence="7" key="1">
    <citation type="submission" date="2023-02" db="EMBL/GenBank/DDBJ databases">
        <title>Genome of toxic invasive species Heracleum sosnowskyi carries increased number of genes despite the absence of recent whole-genome duplications.</title>
        <authorList>
            <person name="Schelkunov M."/>
            <person name="Shtratnikova V."/>
            <person name="Makarenko M."/>
            <person name="Klepikova A."/>
            <person name="Omelchenko D."/>
            <person name="Novikova G."/>
            <person name="Obukhova E."/>
            <person name="Bogdanov V."/>
            <person name="Penin A."/>
            <person name="Logacheva M."/>
        </authorList>
    </citation>
    <scope>NUCLEOTIDE SEQUENCE</scope>
    <source>
        <strain evidence="7">Hsosn_3</strain>
        <tissue evidence="7">Leaf</tissue>
    </source>
</reference>
<dbReference type="PANTHER" id="PTHR32295">
    <property type="entry name" value="IQ-DOMAIN 5-RELATED"/>
    <property type="match status" value="1"/>
</dbReference>
<evidence type="ECO:0000313" key="8">
    <source>
        <dbReference type="Proteomes" id="UP001237642"/>
    </source>
</evidence>
<feature type="region of interest" description="Disordered" evidence="5">
    <location>
        <begin position="353"/>
        <end position="376"/>
    </location>
</feature>
<dbReference type="CDD" id="cd23767">
    <property type="entry name" value="IQCD"/>
    <property type="match status" value="1"/>
</dbReference>
<dbReference type="AlphaFoldDB" id="A0AAD8HYD0"/>
<evidence type="ECO:0000313" key="7">
    <source>
        <dbReference type="EMBL" id="KAK1374140.1"/>
    </source>
</evidence>
<evidence type="ECO:0000256" key="4">
    <source>
        <dbReference type="ARBA" id="ARBA00045534"/>
    </source>
</evidence>
<feature type="compositionally biased region" description="Basic and acidic residues" evidence="5">
    <location>
        <begin position="222"/>
        <end position="240"/>
    </location>
</feature>
<protein>
    <recommendedName>
        <fullName evidence="6">DUF4005 domain-containing protein</fullName>
    </recommendedName>
</protein>
<dbReference type="InterPro" id="IPR027417">
    <property type="entry name" value="P-loop_NTPase"/>
</dbReference>
<evidence type="ECO:0000256" key="3">
    <source>
        <dbReference type="ARBA" id="ARBA00024378"/>
    </source>
</evidence>
<evidence type="ECO:0000256" key="5">
    <source>
        <dbReference type="SAM" id="MobiDB-lite"/>
    </source>
</evidence>
<dbReference type="Proteomes" id="UP001237642">
    <property type="component" value="Unassembled WGS sequence"/>
</dbReference>
<dbReference type="PANTHER" id="PTHR32295:SF263">
    <property type="entry name" value="DUF4005 DOMAIN-CONTAINING PROTEIN"/>
    <property type="match status" value="1"/>
</dbReference>
<comment type="caution">
    <text evidence="7">The sequence shown here is derived from an EMBL/GenBank/DDBJ whole genome shotgun (WGS) entry which is preliminary data.</text>
</comment>
<sequence length="405" mass="45965">MGKASKWLKNLVTGKKEDKDKKKDASFSLEDLVLPTASIPETPNQKRRWSFVKSIASTDTNNQKTSRSLDAIASKKLVPRDFLECWNQQNQGAGAKKLVTCIVEAKYGNERKVTTAIPVADNEGRQTVVPAPFAVTRQFRALGDAAATKIQASFRGHLARTALKALRGLVKIQALVRGYLVRKQTSEMLRCMNALMSIQVRARFQRTRNTEEPHIIVKRKLAHEEPTHDQLRRGASEHLNLRKTRGSWRRNTDLTSHQPMKTREHELRTNYSGKISASKQEHQFRQHPNQSPLTDRSSTQFEEFSYGIPNRIPQQNYSVSNFNHVKAPPSPSVDYSNTTSHNSQFVHSYMANTQSSTAKLRSHSEPKQRPFKQKAKRSPSFGAWELAVRPIAELLLHYEGAVNVY</sequence>
<proteinExistence type="inferred from homology"/>
<evidence type="ECO:0000256" key="1">
    <source>
        <dbReference type="ARBA" id="ARBA00022860"/>
    </source>
</evidence>
<feature type="domain" description="DUF4005" evidence="6">
    <location>
        <begin position="324"/>
        <end position="377"/>
    </location>
</feature>
<organism evidence="7 8">
    <name type="scientific">Heracleum sosnowskyi</name>
    <dbReference type="NCBI Taxonomy" id="360622"/>
    <lineage>
        <taxon>Eukaryota</taxon>
        <taxon>Viridiplantae</taxon>
        <taxon>Streptophyta</taxon>
        <taxon>Embryophyta</taxon>
        <taxon>Tracheophyta</taxon>
        <taxon>Spermatophyta</taxon>
        <taxon>Magnoliopsida</taxon>
        <taxon>eudicotyledons</taxon>
        <taxon>Gunneridae</taxon>
        <taxon>Pentapetalae</taxon>
        <taxon>asterids</taxon>
        <taxon>campanulids</taxon>
        <taxon>Apiales</taxon>
        <taxon>Apiaceae</taxon>
        <taxon>Apioideae</taxon>
        <taxon>apioid superclade</taxon>
        <taxon>Tordylieae</taxon>
        <taxon>Tordyliinae</taxon>
        <taxon>Heracleum</taxon>
    </lineage>
</organism>
<feature type="compositionally biased region" description="Polar residues" evidence="5">
    <location>
        <begin position="269"/>
        <end position="278"/>
    </location>
</feature>
<keyword evidence="8" id="KW-1185">Reference proteome</keyword>
<evidence type="ECO:0000256" key="2">
    <source>
        <dbReference type="ARBA" id="ARBA00024341"/>
    </source>
</evidence>
<dbReference type="PROSITE" id="PS50096">
    <property type="entry name" value="IQ"/>
    <property type="match status" value="2"/>
</dbReference>
<dbReference type="InterPro" id="IPR000048">
    <property type="entry name" value="IQ_motif_EF-hand-BS"/>
</dbReference>
<feature type="region of interest" description="Disordered" evidence="5">
    <location>
        <begin position="222"/>
        <end position="299"/>
    </location>
</feature>
<reference evidence="7" key="2">
    <citation type="submission" date="2023-05" db="EMBL/GenBank/DDBJ databases">
        <authorList>
            <person name="Schelkunov M.I."/>
        </authorList>
    </citation>
    <scope>NUCLEOTIDE SEQUENCE</scope>
    <source>
        <strain evidence="7">Hsosn_3</strain>
        <tissue evidence="7">Leaf</tissue>
    </source>
</reference>
<dbReference type="SMART" id="SM00015">
    <property type="entry name" value="IQ"/>
    <property type="match status" value="2"/>
</dbReference>